<evidence type="ECO:0000256" key="2">
    <source>
        <dbReference type="SAM" id="SignalP"/>
    </source>
</evidence>
<dbReference type="RefSeq" id="WP_185244102.1">
    <property type="nucleotide sequence ID" value="NZ_AP023213.1"/>
</dbReference>
<dbReference type="EMBL" id="AP023213">
    <property type="protein sequence ID" value="BCG45751.1"/>
    <property type="molecule type" value="Genomic_DNA"/>
</dbReference>
<evidence type="ECO:0000256" key="1">
    <source>
        <dbReference type="SAM" id="Coils"/>
    </source>
</evidence>
<name>A0A6S6M222_9BACT</name>
<feature type="coiled-coil region" evidence="1">
    <location>
        <begin position="133"/>
        <end position="203"/>
    </location>
</feature>
<keyword evidence="2" id="KW-0732">Signal</keyword>
<sequence length="321" mass="37638">MRTIIIILAMLTALPSVCFADLTTFVEKIFQNDRTDLTVLEEKLLLRDRQGAHDVLQQMLRQDSDTFYKILDMYDPILGMFETYDKLQNATGFNEQRLIDEFHEYSRLLPLQIPFSNKLVDAINGVRDKVNVRIQKRKEEARLAAEQRKLEQEERERAQVARFEAIRKYREEQRRKDDEARKKAQEEQEALAAEQEQQRLYHEKVATAQEWACAEPDYIKQSLICQVCGSIEGKRQLREGLKRYQSYERKFAVVNPIARLDAVNMDIEYDSQIADGKGQYKSKFRKNFPMSACQKFDADVCQSRLNAIEKQLVQKHLTATN</sequence>
<keyword evidence="4" id="KW-1185">Reference proteome</keyword>
<proteinExistence type="predicted"/>
<evidence type="ECO:0000313" key="3">
    <source>
        <dbReference type="EMBL" id="BCG45751.1"/>
    </source>
</evidence>
<feature type="signal peptide" evidence="2">
    <location>
        <begin position="1"/>
        <end position="20"/>
    </location>
</feature>
<keyword evidence="1" id="KW-0175">Coiled coil</keyword>
<feature type="chain" id="PRO_5028148952" evidence="2">
    <location>
        <begin position="21"/>
        <end position="321"/>
    </location>
</feature>
<evidence type="ECO:0000313" key="4">
    <source>
        <dbReference type="Proteomes" id="UP000515472"/>
    </source>
</evidence>
<protein>
    <submittedName>
        <fullName evidence="3">Uncharacterized protein</fullName>
    </submittedName>
</protein>
<dbReference type="AlphaFoldDB" id="A0A6S6M222"/>
<gene>
    <name evidence="3" type="ORF">GEOBRER4_n0517</name>
</gene>
<organism evidence="3 4">
    <name type="scientific">Citrifermentans bremense</name>
    <dbReference type="NCBI Taxonomy" id="60035"/>
    <lineage>
        <taxon>Bacteria</taxon>
        <taxon>Pseudomonadati</taxon>
        <taxon>Thermodesulfobacteriota</taxon>
        <taxon>Desulfuromonadia</taxon>
        <taxon>Geobacterales</taxon>
        <taxon>Geobacteraceae</taxon>
        <taxon>Citrifermentans</taxon>
    </lineage>
</organism>
<dbReference type="Proteomes" id="UP000515472">
    <property type="component" value="Chromosome"/>
</dbReference>
<reference evidence="3 4" key="1">
    <citation type="submission" date="2020-06" db="EMBL/GenBank/DDBJ databases">
        <title>Interaction of electrochemicaly active bacteria, Geobacter bremensis R4 on different carbon anode.</title>
        <authorList>
            <person name="Meng L."/>
            <person name="Yoshida N."/>
        </authorList>
    </citation>
    <scope>NUCLEOTIDE SEQUENCE [LARGE SCALE GENOMIC DNA]</scope>
    <source>
        <strain evidence="3 4">R4</strain>
    </source>
</reference>
<accession>A0A6S6M222</accession>
<dbReference type="KEGG" id="gbn:GEOBRER4_05010"/>